<organism evidence="2 3">
    <name type="scientific">Halomicrobium zhouii</name>
    <dbReference type="NCBI Taxonomy" id="767519"/>
    <lineage>
        <taxon>Archaea</taxon>
        <taxon>Methanobacteriati</taxon>
        <taxon>Methanobacteriota</taxon>
        <taxon>Stenosarchaea group</taxon>
        <taxon>Halobacteria</taxon>
        <taxon>Halobacteriales</taxon>
        <taxon>Haloarculaceae</taxon>
        <taxon>Halomicrobium</taxon>
    </lineage>
</organism>
<protein>
    <recommendedName>
        <fullName evidence="4">C2H2-type domain-containing protein</fullName>
    </recommendedName>
</protein>
<sequence>MNEHVAVCRDCEWEQVFPKRDMAEHGKRVHEDETGHTVALE</sequence>
<proteinExistence type="predicted"/>
<feature type="compositionally biased region" description="Basic and acidic residues" evidence="1">
    <location>
        <begin position="22"/>
        <end position="35"/>
    </location>
</feature>
<evidence type="ECO:0000256" key="1">
    <source>
        <dbReference type="SAM" id="MobiDB-lite"/>
    </source>
</evidence>
<dbReference type="RefSeq" id="WP_281244895.1">
    <property type="nucleotide sequence ID" value="NZ_FOZK01000002.1"/>
</dbReference>
<dbReference type="Proteomes" id="UP000199062">
    <property type="component" value="Unassembled WGS sequence"/>
</dbReference>
<dbReference type="EMBL" id="FOZK01000002">
    <property type="protein sequence ID" value="SFR99925.1"/>
    <property type="molecule type" value="Genomic_DNA"/>
</dbReference>
<keyword evidence="3" id="KW-1185">Reference proteome</keyword>
<evidence type="ECO:0000313" key="3">
    <source>
        <dbReference type="Proteomes" id="UP000199062"/>
    </source>
</evidence>
<name>A0A1I6L8X9_9EURY</name>
<evidence type="ECO:0000313" key="2">
    <source>
        <dbReference type="EMBL" id="SFR99925.1"/>
    </source>
</evidence>
<dbReference type="AlphaFoldDB" id="A0A1I6L8X9"/>
<accession>A0A1I6L8X9</accession>
<evidence type="ECO:0008006" key="4">
    <source>
        <dbReference type="Google" id="ProtNLM"/>
    </source>
</evidence>
<feature type="region of interest" description="Disordered" evidence="1">
    <location>
        <begin position="22"/>
        <end position="41"/>
    </location>
</feature>
<reference evidence="2 3" key="1">
    <citation type="submission" date="2016-10" db="EMBL/GenBank/DDBJ databases">
        <authorList>
            <person name="de Groot N.N."/>
        </authorList>
    </citation>
    <scope>NUCLEOTIDE SEQUENCE [LARGE SCALE GENOMIC DNA]</scope>
    <source>
        <strain evidence="2 3">CGMCC 1.10457</strain>
    </source>
</reference>
<gene>
    <name evidence="2" type="ORF">SAMN05216559_2282</name>
</gene>